<accession>Q2WAU4</accession>
<evidence type="ECO:0000256" key="1">
    <source>
        <dbReference type="SAM" id="SignalP"/>
    </source>
</evidence>
<sequence length="128" mass="13537">MIRPILAVMVLSLPLAPAGAGETACADSPMRVGECFTVHGRLTTCGGVPTARIWVVGTKRVLGVVAANSHPAGDHILPPSLDRAMASEIPCSRAAYGDFAVCPLSPDQPGVMRRVCLTDARKLVFRDW</sequence>
<keyword evidence="1" id="KW-0732">Signal</keyword>
<dbReference type="EMBL" id="AP007255">
    <property type="protein sequence ID" value="BAE49031.1"/>
    <property type="molecule type" value="Genomic_DNA"/>
</dbReference>
<dbReference type="RefSeq" id="WP_011382674.1">
    <property type="nucleotide sequence ID" value="NC_007626.1"/>
</dbReference>
<proteinExistence type="predicted"/>
<protein>
    <recommendedName>
        <fullName evidence="4">Secreted protein</fullName>
    </recommendedName>
</protein>
<dbReference type="AlphaFoldDB" id="Q2WAU4"/>
<evidence type="ECO:0000313" key="2">
    <source>
        <dbReference type="EMBL" id="BAE49031.1"/>
    </source>
</evidence>
<dbReference type="HOGENOM" id="CLU_1956928_0_0_5"/>
<dbReference type="STRING" id="342108.amb0227"/>
<dbReference type="Proteomes" id="UP000007058">
    <property type="component" value="Chromosome"/>
</dbReference>
<dbReference type="OrthoDB" id="129812at2"/>
<keyword evidence="3" id="KW-1185">Reference proteome</keyword>
<feature type="chain" id="PRO_5004218243" description="Secreted protein" evidence="1">
    <location>
        <begin position="21"/>
        <end position="128"/>
    </location>
</feature>
<organism evidence="2 3">
    <name type="scientific">Paramagnetospirillum magneticum (strain ATCC 700264 / AMB-1)</name>
    <name type="common">Magnetospirillum magneticum</name>
    <dbReference type="NCBI Taxonomy" id="342108"/>
    <lineage>
        <taxon>Bacteria</taxon>
        <taxon>Pseudomonadati</taxon>
        <taxon>Pseudomonadota</taxon>
        <taxon>Alphaproteobacteria</taxon>
        <taxon>Rhodospirillales</taxon>
        <taxon>Magnetospirillaceae</taxon>
        <taxon>Paramagnetospirillum</taxon>
    </lineage>
</organism>
<reference evidence="2 3" key="1">
    <citation type="journal article" date="2005" name="DNA Res.">
        <title>Complete genome sequence of the facultative anaerobic magnetotactic bacterium Magnetospirillum sp. strain AMB-1.</title>
        <authorList>
            <person name="Matsunaga T."/>
            <person name="Okamura Y."/>
            <person name="Fukuda Y."/>
            <person name="Wahyudi A.T."/>
            <person name="Murase Y."/>
            <person name="Takeyama H."/>
        </authorList>
    </citation>
    <scope>NUCLEOTIDE SEQUENCE [LARGE SCALE GENOMIC DNA]</scope>
    <source>
        <strain evidence="3">ATCC 700264 / AMB-1</strain>
    </source>
</reference>
<feature type="signal peptide" evidence="1">
    <location>
        <begin position="1"/>
        <end position="20"/>
    </location>
</feature>
<evidence type="ECO:0008006" key="4">
    <source>
        <dbReference type="Google" id="ProtNLM"/>
    </source>
</evidence>
<evidence type="ECO:0000313" key="3">
    <source>
        <dbReference type="Proteomes" id="UP000007058"/>
    </source>
</evidence>
<name>Q2WAU4_PARM1</name>
<gene>
    <name evidence="2" type="ordered locus">amb0227</name>
</gene>
<dbReference type="KEGG" id="mag:amb0227"/>